<evidence type="ECO:0000256" key="1">
    <source>
        <dbReference type="ARBA" id="ARBA00022679"/>
    </source>
</evidence>
<evidence type="ECO:0000256" key="2">
    <source>
        <dbReference type="ARBA" id="ARBA00022741"/>
    </source>
</evidence>
<organism evidence="8 9">
    <name type="scientific">Coemansia asiatica</name>
    <dbReference type="NCBI Taxonomy" id="1052880"/>
    <lineage>
        <taxon>Eukaryota</taxon>
        <taxon>Fungi</taxon>
        <taxon>Fungi incertae sedis</taxon>
        <taxon>Zoopagomycota</taxon>
        <taxon>Kickxellomycotina</taxon>
        <taxon>Kickxellomycetes</taxon>
        <taxon>Kickxellales</taxon>
        <taxon>Kickxellaceae</taxon>
        <taxon>Coemansia</taxon>
    </lineage>
</organism>
<keyword evidence="1 8" id="KW-0808">Transferase</keyword>
<feature type="region of interest" description="Disordered" evidence="6">
    <location>
        <begin position="329"/>
        <end position="361"/>
    </location>
</feature>
<dbReference type="Proteomes" id="UP001145021">
    <property type="component" value="Unassembled WGS sequence"/>
</dbReference>
<protein>
    <submittedName>
        <fullName evidence="8">Mitosis inhibitor protein kinase swe1</fullName>
        <ecNumber evidence="8">2.7.11.1</ecNumber>
    </submittedName>
</protein>
<feature type="region of interest" description="Disordered" evidence="6">
    <location>
        <begin position="21"/>
        <end position="126"/>
    </location>
</feature>
<feature type="compositionally biased region" description="Low complexity" evidence="6">
    <location>
        <begin position="90"/>
        <end position="107"/>
    </location>
</feature>
<feature type="compositionally biased region" description="Acidic residues" evidence="6">
    <location>
        <begin position="594"/>
        <end position="603"/>
    </location>
</feature>
<dbReference type="SMART" id="SM00220">
    <property type="entry name" value="S_TKc"/>
    <property type="match status" value="1"/>
</dbReference>
<keyword evidence="3" id="KW-0418">Kinase</keyword>
<dbReference type="GO" id="GO:0005524">
    <property type="term" value="F:ATP binding"/>
    <property type="evidence" value="ECO:0007669"/>
    <property type="project" value="UniProtKB-KW"/>
</dbReference>
<dbReference type="EMBL" id="JANBOH010000181">
    <property type="protein sequence ID" value="KAJ1644234.1"/>
    <property type="molecule type" value="Genomic_DNA"/>
</dbReference>
<dbReference type="PANTHER" id="PTHR11042">
    <property type="entry name" value="EUKARYOTIC TRANSLATION INITIATION FACTOR 2-ALPHA KINASE EIF2-ALPHA KINASE -RELATED"/>
    <property type="match status" value="1"/>
</dbReference>
<feature type="region of interest" description="Disordered" evidence="6">
    <location>
        <begin position="1024"/>
        <end position="1044"/>
    </location>
</feature>
<feature type="region of interest" description="Disordered" evidence="6">
    <location>
        <begin position="1069"/>
        <end position="1133"/>
    </location>
</feature>
<evidence type="ECO:0000313" key="9">
    <source>
        <dbReference type="Proteomes" id="UP001145021"/>
    </source>
</evidence>
<feature type="domain" description="Protein kinase" evidence="7">
    <location>
        <begin position="686"/>
        <end position="953"/>
    </location>
</feature>
<evidence type="ECO:0000313" key="8">
    <source>
        <dbReference type="EMBL" id="KAJ1644234.1"/>
    </source>
</evidence>
<dbReference type="PROSITE" id="PS50011">
    <property type="entry name" value="PROTEIN_KINASE_DOM"/>
    <property type="match status" value="1"/>
</dbReference>
<dbReference type="Gene3D" id="1.10.510.10">
    <property type="entry name" value="Transferase(Phosphotransferase) domain 1"/>
    <property type="match status" value="1"/>
</dbReference>
<feature type="compositionally biased region" description="Low complexity" evidence="6">
    <location>
        <begin position="1070"/>
        <end position="1098"/>
    </location>
</feature>
<dbReference type="AlphaFoldDB" id="A0A9W7XJS4"/>
<keyword evidence="4" id="KW-0067">ATP-binding</keyword>
<feature type="region of interest" description="Disordered" evidence="6">
    <location>
        <begin position="555"/>
        <end position="618"/>
    </location>
</feature>
<keyword evidence="2" id="KW-0547">Nucleotide-binding</keyword>
<dbReference type="InterPro" id="IPR000719">
    <property type="entry name" value="Prot_kinase_dom"/>
</dbReference>
<dbReference type="PROSITE" id="PS00108">
    <property type="entry name" value="PROTEIN_KINASE_ST"/>
    <property type="match status" value="1"/>
</dbReference>
<feature type="region of interest" description="Disordered" evidence="6">
    <location>
        <begin position="484"/>
        <end position="513"/>
    </location>
</feature>
<feature type="compositionally biased region" description="Gly residues" evidence="6">
    <location>
        <begin position="605"/>
        <end position="615"/>
    </location>
</feature>
<dbReference type="InterPro" id="IPR011009">
    <property type="entry name" value="Kinase-like_dom_sf"/>
</dbReference>
<dbReference type="Pfam" id="PF00069">
    <property type="entry name" value="Pkinase"/>
    <property type="match status" value="1"/>
</dbReference>
<feature type="compositionally biased region" description="Low complexity" evidence="6">
    <location>
        <begin position="1113"/>
        <end position="1133"/>
    </location>
</feature>
<gene>
    <name evidence="8" type="primary">SWE1</name>
    <name evidence="8" type="ORF">LPJ64_004065</name>
</gene>
<evidence type="ECO:0000259" key="7">
    <source>
        <dbReference type="PROSITE" id="PS50011"/>
    </source>
</evidence>
<keyword evidence="9" id="KW-1185">Reference proteome</keyword>
<proteinExistence type="inferred from homology"/>
<evidence type="ECO:0000256" key="3">
    <source>
        <dbReference type="ARBA" id="ARBA00022777"/>
    </source>
</evidence>
<feature type="compositionally biased region" description="Polar residues" evidence="6">
    <location>
        <begin position="501"/>
        <end position="511"/>
    </location>
</feature>
<dbReference type="GO" id="GO:0005634">
    <property type="term" value="C:nucleus"/>
    <property type="evidence" value="ECO:0007669"/>
    <property type="project" value="TreeGrafter"/>
</dbReference>
<feature type="compositionally biased region" description="Acidic residues" evidence="6">
    <location>
        <begin position="555"/>
        <end position="582"/>
    </location>
</feature>
<sequence length="1133" mass="123006">MTETPHRPATRAMRKNMIQNESFVQAPPAPAHPLTRSRRRATPALRPCSSFPSLPAEESPSCHKPLHAKKPSNSRIVGSRRQSTGDSPQPKKQIQQQKQQALKIQQQQKEKQQQQQGDMGNYGVESPTTLRRQSLHSRIVGERQASLLSCLTPTPNRIMESPINSNLHSLSPSPSPSPYMNSRRTYRRLTFSPADIAAAQAAAGSSVAGSGGVSAPASAGPNPPSLFTPPATKLVRPDPSVFASTGLQSRKQLVRSRRNTSFVTPETPCKRAGGAESSETAAAATSIGEMVDGDNETSSALVTPNANGMQSVVKTHVDFDPFKLGKHRNTSTDSLRRTRKKPHLGPVIDDSSDLQSLFDTPCRPRQNTLVDEDFMQQPPPDFRIPGIGDDLCAPSAAMPEASAASKSTSLLVSMPVRPLPPSFAPQHQLLMQSLVADKMVDPDSAPWDQSVAANNRWSWATGSDACSESSAATLASNSNSFATASSASIGGKGKNVMRRSPLQSHGKSTSADDGLVFGVADKTKQLKKSGIGFARSRLSELFRFGNRSCSNLVSDDMELDVATEDDDDDDDDDDKGDDDDGDVSDKGEIGDYADASDDGDDVFGDGSGSGSGAGRRMGQLTMQSPRIMAVERPQMPQIVQGFATNYAHFLGRDYFLQADKSLPFLAPSGDFHVDGLGYLDFFAHQFEIISRAGEGHFSSVFSVRSLVDGQMYAVKRTRHPFTGRQERARRLREVDILWSVPQCDGIVRLVNAWEQFGHLFMQFELCEQGSLEGFLDRRAQADERLPEARAWAILAHAAYAVSRLHDSNIAHLDIKPANFLLGPQFGTPGGEQHEGWLKLADFGHAVRLPHEPLAWVEEGDREYMAPEVLRGIYTKAADVFSLGLMMLEITADIVLPDNGVEWHKLRENCFDDQVFDDLPYSADLLETIKLMLHPDPSQRPTLHMILSLSQCTLYTSAPVGSPRSVVSEDCGDDFMHLRPRLHGSYNFNHPLLMRASTADAEPYPHHHHHHQHRLCTTDLSVLRHNQQDQQHPPRPFGQAQSQHHLSVHPMVTRSAAAAAVASGNGGGLFSKASASSTSISSAPPSLSSTSASSAAAAESRPRASGRRGLSRRTASAPGPAPPSFSSTTNATRA</sequence>
<comment type="similarity">
    <text evidence="5">Belongs to the protein kinase superfamily. Ser/Thr protein kinase family. GCN2 subfamily.</text>
</comment>
<dbReference type="GO" id="GO:0004674">
    <property type="term" value="F:protein serine/threonine kinase activity"/>
    <property type="evidence" value="ECO:0007669"/>
    <property type="project" value="UniProtKB-EC"/>
</dbReference>
<dbReference type="InterPro" id="IPR008271">
    <property type="entry name" value="Ser/Thr_kinase_AS"/>
</dbReference>
<evidence type="ECO:0000256" key="6">
    <source>
        <dbReference type="SAM" id="MobiDB-lite"/>
    </source>
</evidence>
<comment type="caution">
    <text evidence="8">The sequence shown here is derived from an EMBL/GenBank/DDBJ whole genome shotgun (WGS) entry which is preliminary data.</text>
</comment>
<accession>A0A9W7XJS4</accession>
<feature type="compositionally biased region" description="Polar residues" evidence="6">
    <location>
        <begin position="73"/>
        <end position="87"/>
    </location>
</feature>
<dbReference type="SUPFAM" id="SSF56112">
    <property type="entry name" value="Protein kinase-like (PK-like)"/>
    <property type="match status" value="1"/>
</dbReference>
<evidence type="ECO:0000256" key="5">
    <source>
        <dbReference type="ARBA" id="ARBA00037982"/>
    </source>
</evidence>
<dbReference type="InterPro" id="IPR050339">
    <property type="entry name" value="CC_SR_Kinase"/>
</dbReference>
<dbReference type="GO" id="GO:0005737">
    <property type="term" value="C:cytoplasm"/>
    <property type="evidence" value="ECO:0007669"/>
    <property type="project" value="TreeGrafter"/>
</dbReference>
<dbReference type="Gene3D" id="3.30.200.20">
    <property type="entry name" value="Phosphorylase Kinase, domain 1"/>
    <property type="match status" value="1"/>
</dbReference>
<name>A0A9W7XJS4_9FUNG</name>
<reference evidence="8" key="1">
    <citation type="submission" date="2022-07" db="EMBL/GenBank/DDBJ databases">
        <title>Phylogenomic reconstructions and comparative analyses of Kickxellomycotina fungi.</title>
        <authorList>
            <person name="Reynolds N.K."/>
            <person name="Stajich J.E."/>
            <person name="Barry K."/>
            <person name="Grigoriev I.V."/>
            <person name="Crous P."/>
            <person name="Smith M.E."/>
        </authorList>
    </citation>
    <scope>NUCLEOTIDE SEQUENCE</scope>
    <source>
        <strain evidence="8">NBRC 105413</strain>
    </source>
</reference>
<evidence type="ECO:0000256" key="4">
    <source>
        <dbReference type="ARBA" id="ARBA00022840"/>
    </source>
</evidence>
<dbReference type="EC" id="2.7.11.1" evidence="8"/>
<feature type="region of interest" description="Disordered" evidence="6">
    <location>
        <begin position="243"/>
        <end position="279"/>
    </location>
</feature>